<keyword evidence="1" id="KW-0812">Transmembrane</keyword>
<accession>A0A3N4HHX3</accession>
<protein>
    <submittedName>
        <fullName evidence="2">Uncharacterized protein</fullName>
    </submittedName>
</protein>
<proteinExistence type="predicted"/>
<reference evidence="2 3" key="1">
    <citation type="journal article" date="2018" name="Nat. Ecol. Evol.">
        <title>Pezizomycetes genomes reveal the molecular basis of ectomycorrhizal truffle lifestyle.</title>
        <authorList>
            <person name="Murat C."/>
            <person name="Payen T."/>
            <person name="Noel B."/>
            <person name="Kuo A."/>
            <person name="Morin E."/>
            <person name="Chen J."/>
            <person name="Kohler A."/>
            <person name="Krizsan K."/>
            <person name="Balestrini R."/>
            <person name="Da Silva C."/>
            <person name="Montanini B."/>
            <person name="Hainaut M."/>
            <person name="Levati E."/>
            <person name="Barry K.W."/>
            <person name="Belfiori B."/>
            <person name="Cichocki N."/>
            <person name="Clum A."/>
            <person name="Dockter R.B."/>
            <person name="Fauchery L."/>
            <person name="Guy J."/>
            <person name="Iotti M."/>
            <person name="Le Tacon F."/>
            <person name="Lindquist E.A."/>
            <person name="Lipzen A."/>
            <person name="Malagnac F."/>
            <person name="Mello A."/>
            <person name="Molinier V."/>
            <person name="Miyauchi S."/>
            <person name="Poulain J."/>
            <person name="Riccioni C."/>
            <person name="Rubini A."/>
            <person name="Sitrit Y."/>
            <person name="Splivallo R."/>
            <person name="Traeger S."/>
            <person name="Wang M."/>
            <person name="Zifcakova L."/>
            <person name="Wipf D."/>
            <person name="Zambonelli A."/>
            <person name="Paolocci F."/>
            <person name="Nowrousian M."/>
            <person name="Ottonello S."/>
            <person name="Baldrian P."/>
            <person name="Spatafora J.W."/>
            <person name="Henrissat B."/>
            <person name="Nagy L.G."/>
            <person name="Aury J.M."/>
            <person name="Wincker P."/>
            <person name="Grigoriev I.V."/>
            <person name="Bonfante P."/>
            <person name="Martin F.M."/>
        </authorList>
    </citation>
    <scope>NUCLEOTIDE SEQUENCE [LARGE SCALE GENOMIC DNA]</scope>
    <source>
        <strain evidence="2 3">RN42</strain>
    </source>
</reference>
<dbReference type="Proteomes" id="UP000275078">
    <property type="component" value="Unassembled WGS sequence"/>
</dbReference>
<dbReference type="AlphaFoldDB" id="A0A3N4HHX3"/>
<organism evidence="2 3">
    <name type="scientific">Ascobolus immersus RN42</name>
    <dbReference type="NCBI Taxonomy" id="1160509"/>
    <lineage>
        <taxon>Eukaryota</taxon>
        <taxon>Fungi</taxon>
        <taxon>Dikarya</taxon>
        <taxon>Ascomycota</taxon>
        <taxon>Pezizomycotina</taxon>
        <taxon>Pezizomycetes</taxon>
        <taxon>Pezizales</taxon>
        <taxon>Ascobolaceae</taxon>
        <taxon>Ascobolus</taxon>
    </lineage>
</organism>
<evidence type="ECO:0000313" key="3">
    <source>
        <dbReference type="Proteomes" id="UP000275078"/>
    </source>
</evidence>
<evidence type="ECO:0000313" key="2">
    <source>
        <dbReference type="EMBL" id="RPA72616.1"/>
    </source>
</evidence>
<sequence length="215" mass="23619">MPYYQHSNVVTSPSHPFLSILALELTLLHYFTVIRLDNGFLISPLKWTLLAGITSRALSLGMPAYPNQYHLSLQNWLTPGTSAPAFCDSLDNAFAWLVCAGFFQLAVKIELLCPTVTALFGKAFARRFIALLEVIGWYSWAMTSVIVVGCVGGGMLAILEQEERLMNGFSNVGAREGTVLVKLLCSFILCIEGALWYDEIPKSVSKSAESCKGSR</sequence>
<keyword evidence="1" id="KW-1133">Transmembrane helix</keyword>
<dbReference type="EMBL" id="ML119854">
    <property type="protein sequence ID" value="RPA72616.1"/>
    <property type="molecule type" value="Genomic_DNA"/>
</dbReference>
<name>A0A3N4HHX3_ASCIM</name>
<feature type="transmembrane region" description="Helical" evidence="1">
    <location>
        <begin position="134"/>
        <end position="159"/>
    </location>
</feature>
<keyword evidence="3" id="KW-1185">Reference proteome</keyword>
<evidence type="ECO:0000256" key="1">
    <source>
        <dbReference type="SAM" id="Phobius"/>
    </source>
</evidence>
<gene>
    <name evidence="2" type="ORF">BJ508DRAFT_314579</name>
</gene>
<keyword evidence="1" id="KW-0472">Membrane</keyword>